<evidence type="ECO:0000313" key="2">
    <source>
        <dbReference type="EMBL" id="KAK2097225.1"/>
    </source>
</evidence>
<dbReference type="EMBL" id="JASSZA010000011">
    <property type="protein sequence ID" value="KAK2097225.1"/>
    <property type="molecule type" value="Genomic_DNA"/>
</dbReference>
<accession>A0ABQ9UKC1</accession>
<dbReference type="Proteomes" id="UP001266305">
    <property type="component" value="Unassembled WGS sequence"/>
</dbReference>
<evidence type="ECO:0000256" key="1">
    <source>
        <dbReference type="SAM" id="MobiDB-lite"/>
    </source>
</evidence>
<feature type="region of interest" description="Disordered" evidence="1">
    <location>
        <begin position="1"/>
        <end position="63"/>
    </location>
</feature>
<sequence>MSSQPDGPATQLPPVSRSRADHGPSQRQGGHRGQEAGPIQNPPAPRHRVGHTPRATPQAVQLL</sequence>
<keyword evidence="3" id="KW-1185">Reference proteome</keyword>
<evidence type="ECO:0000313" key="3">
    <source>
        <dbReference type="Proteomes" id="UP001266305"/>
    </source>
</evidence>
<name>A0ABQ9UKC1_SAGOE</name>
<protein>
    <submittedName>
        <fullName evidence="2">Uncharacterized protein</fullName>
    </submittedName>
</protein>
<reference evidence="2 3" key="1">
    <citation type="submission" date="2023-05" db="EMBL/GenBank/DDBJ databases">
        <title>B98-5 Cell Line De Novo Hybrid Assembly: An Optical Mapping Approach.</title>
        <authorList>
            <person name="Kananen K."/>
            <person name="Auerbach J.A."/>
            <person name="Kautto E."/>
            <person name="Blachly J.S."/>
        </authorList>
    </citation>
    <scope>NUCLEOTIDE SEQUENCE [LARGE SCALE GENOMIC DNA]</scope>
    <source>
        <strain evidence="2">B95-8</strain>
        <tissue evidence="2">Cell line</tissue>
    </source>
</reference>
<gene>
    <name evidence="2" type="ORF">P7K49_022676</name>
</gene>
<organism evidence="2 3">
    <name type="scientific">Saguinus oedipus</name>
    <name type="common">Cotton-top tamarin</name>
    <name type="synonym">Oedipomidas oedipus</name>
    <dbReference type="NCBI Taxonomy" id="9490"/>
    <lineage>
        <taxon>Eukaryota</taxon>
        <taxon>Metazoa</taxon>
        <taxon>Chordata</taxon>
        <taxon>Craniata</taxon>
        <taxon>Vertebrata</taxon>
        <taxon>Euteleostomi</taxon>
        <taxon>Mammalia</taxon>
        <taxon>Eutheria</taxon>
        <taxon>Euarchontoglires</taxon>
        <taxon>Primates</taxon>
        <taxon>Haplorrhini</taxon>
        <taxon>Platyrrhini</taxon>
        <taxon>Cebidae</taxon>
        <taxon>Callitrichinae</taxon>
        <taxon>Saguinus</taxon>
    </lineage>
</organism>
<comment type="caution">
    <text evidence="2">The sequence shown here is derived from an EMBL/GenBank/DDBJ whole genome shotgun (WGS) entry which is preliminary data.</text>
</comment>
<proteinExistence type="predicted"/>